<keyword evidence="1" id="KW-0812">Transmembrane</keyword>
<dbReference type="Proteomes" id="UP000551616">
    <property type="component" value="Unassembled WGS sequence"/>
</dbReference>
<keyword evidence="1" id="KW-1133">Transmembrane helix</keyword>
<keyword evidence="3" id="KW-1185">Reference proteome</keyword>
<evidence type="ECO:0000313" key="2">
    <source>
        <dbReference type="EMBL" id="MBA2115523.1"/>
    </source>
</evidence>
<comment type="caution">
    <text evidence="2">The sequence shown here is derived from an EMBL/GenBank/DDBJ whole genome shotgun (WGS) entry which is preliminary data.</text>
</comment>
<name>A0A7V9A7Q5_9BACT</name>
<evidence type="ECO:0000256" key="1">
    <source>
        <dbReference type="SAM" id="Phobius"/>
    </source>
</evidence>
<proteinExistence type="predicted"/>
<organism evidence="2 3">
    <name type="scientific">Bremerella alba</name>
    <dbReference type="NCBI Taxonomy" id="980252"/>
    <lineage>
        <taxon>Bacteria</taxon>
        <taxon>Pseudomonadati</taxon>
        <taxon>Planctomycetota</taxon>
        <taxon>Planctomycetia</taxon>
        <taxon>Pirellulales</taxon>
        <taxon>Pirellulaceae</taxon>
        <taxon>Bremerella</taxon>
    </lineage>
</organism>
<evidence type="ECO:0000313" key="3">
    <source>
        <dbReference type="Proteomes" id="UP000551616"/>
    </source>
</evidence>
<accession>A0A7V9A7Q5</accession>
<dbReference type="EMBL" id="JABRWO010000007">
    <property type="protein sequence ID" value="MBA2115523.1"/>
    <property type="molecule type" value="Genomic_DNA"/>
</dbReference>
<feature type="transmembrane region" description="Helical" evidence="1">
    <location>
        <begin position="16"/>
        <end position="38"/>
    </location>
</feature>
<keyword evidence="1" id="KW-0472">Membrane</keyword>
<dbReference type="RefSeq" id="WP_207396958.1">
    <property type="nucleotide sequence ID" value="NZ_JABRWO010000007.1"/>
</dbReference>
<gene>
    <name evidence="2" type="ORF">HOV93_27050</name>
</gene>
<dbReference type="AlphaFoldDB" id="A0A7V9A7Q5"/>
<reference evidence="2 3" key="1">
    <citation type="submission" date="2020-05" db="EMBL/GenBank/DDBJ databases">
        <title>Bremerella alba sp. nov., a novel planctomycete isolated from the surface of the macroalga Fucus spiralis.</title>
        <authorList>
            <person name="Godinho O."/>
            <person name="Botelho R."/>
            <person name="Albuquerque L."/>
            <person name="Wiegand S."/>
            <person name="Da Costa M.S."/>
            <person name="Lobo-Da-Cunha A."/>
            <person name="Jogler C."/>
            <person name="Lage O.M."/>
        </authorList>
    </citation>
    <scope>NUCLEOTIDE SEQUENCE [LARGE SCALE GENOMIC DNA]</scope>
    <source>
        <strain evidence="2 3">FF15</strain>
    </source>
</reference>
<protein>
    <submittedName>
        <fullName evidence="2">Uncharacterized protein</fullName>
    </submittedName>
</protein>
<sequence length="163" mass="18126">MNEIAQDPNTLRLSRFGLTCFLAVVILLPISMLIFLWISLPKKSDNVLPLVIRIAEVDSEMALIVKNKSDKPLANIGITLNDAFHFYSKNELPGGEEMIIALGAFNRKNGIHFDPESHQLTEIGVYAKLEDNSRGVLERHSNQLLSELQASAEDDNQNEAPGK</sequence>